<dbReference type="EMBL" id="CDGJ01000055">
    <property type="protein sequence ID" value="CEJ07456.1"/>
    <property type="molecule type" value="Genomic_DNA"/>
</dbReference>
<evidence type="ECO:0000313" key="2">
    <source>
        <dbReference type="EMBL" id="CEJ07456.1"/>
    </source>
</evidence>
<sequence>MGYQGRDVQVTTAQGFCLVATCDSSGAIGEKEMDRVRIPAYITGRFTTRVALLEVLATGAEPRIVTAAICNEPDPTGEEILRGIRAELRQVSEETLPLAISCEKNMITRETGLGITVVGLIEAGKLQIGMTKPGDAVYLLGLPKVGSEVSCPEDPEIVQTPLIRALRGTPAVHDIVPVGSKGILGEIRTLTEGLGLEFCDVNPVEKREERAEDAFSGEKPDLEKSGGPATCAVVTVEKTAASDVLLQVRRQLCCSVPIVRLGSVS</sequence>
<dbReference type="AlphaFoldDB" id="A0A8S0VWY8"/>
<dbReference type="EMBL" id="LR746496">
    <property type="protein sequence ID" value="CAA7601383.1"/>
    <property type="molecule type" value="Genomic_DNA"/>
</dbReference>
<dbReference type="Proteomes" id="UP000836597">
    <property type="component" value="Chromosome"/>
</dbReference>
<reference evidence="2" key="1">
    <citation type="submission" date="2014-11" db="EMBL/GenBank/DDBJ databases">
        <authorList>
            <person name="Hornung B.V."/>
        </authorList>
    </citation>
    <scope>NUCLEOTIDE SEQUENCE</scope>
    <source>
        <strain evidence="2">INE</strain>
    </source>
</reference>
<dbReference type="Proteomes" id="UP001071230">
    <property type="component" value="Unassembled WGS sequence"/>
</dbReference>
<reference evidence="1" key="2">
    <citation type="submission" date="2020-01" db="EMBL/GenBank/DDBJ databases">
        <authorList>
            <person name="Hornung B."/>
        </authorList>
    </citation>
    <scope>NUCLEOTIDE SEQUENCE</scope>
    <source>
        <strain evidence="1">PacBioINE</strain>
    </source>
</reference>
<dbReference type="KEGG" id="aacx:DEACI_2049"/>
<proteinExistence type="predicted"/>
<dbReference type="GO" id="GO:0016301">
    <property type="term" value="F:kinase activity"/>
    <property type="evidence" value="ECO:0007669"/>
    <property type="project" value="UniProtKB-KW"/>
</dbReference>
<evidence type="ECO:0000313" key="1">
    <source>
        <dbReference type="EMBL" id="CAA7601383.1"/>
    </source>
</evidence>
<keyword evidence="2" id="KW-0808">Transferase</keyword>
<keyword evidence="3" id="KW-1185">Reference proteome</keyword>
<dbReference type="SUPFAM" id="SSF55326">
    <property type="entry name" value="PurM N-terminal domain-like"/>
    <property type="match status" value="1"/>
</dbReference>
<evidence type="ECO:0000313" key="3">
    <source>
        <dbReference type="Proteomes" id="UP001071230"/>
    </source>
</evidence>
<gene>
    <name evidence="2" type="ORF">DEACI_1921</name>
    <name evidence="1" type="ORF">DEACI_2049</name>
</gene>
<dbReference type="InterPro" id="IPR036921">
    <property type="entry name" value="PurM-like_N_sf"/>
</dbReference>
<organism evidence="1">
    <name type="scientific">Acididesulfobacillus acetoxydans</name>
    <dbReference type="NCBI Taxonomy" id="1561005"/>
    <lineage>
        <taxon>Bacteria</taxon>
        <taxon>Bacillati</taxon>
        <taxon>Bacillota</taxon>
        <taxon>Clostridia</taxon>
        <taxon>Eubacteriales</taxon>
        <taxon>Peptococcaceae</taxon>
        <taxon>Acididesulfobacillus</taxon>
    </lineage>
</organism>
<protein>
    <submittedName>
        <fullName evidence="2">Alpha-ribazole kinase</fullName>
    </submittedName>
</protein>
<keyword evidence="2" id="KW-0418">Kinase</keyword>
<accession>A0A8S0VWY8</accession>
<name>A0A8S0VWY8_9FIRM</name>
<dbReference type="RefSeq" id="WP_240984916.1">
    <property type="nucleotide sequence ID" value="NZ_CDGJ01000055.1"/>
</dbReference>